<dbReference type="PRINTS" id="PR01755">
    <property type="entry name" value="SECFTRNLCASE"/>
</dbReference>
<evidence type="ECO:0000259" key="10">
    <source>
        <dbReference type="Pfam" id="PF02355"/>
    </source>
</evidence>
<evidence type="ECO:0000256" key="2">
    <source>
        <dbReference type="ARBA" id="ARBA00022448"/>
    </source>
</evidence>
<dbReference type="AlphaFoldDB" id="A0A1P8FAB2"/>
<dbReference type="OrthoDB" id="9805019at2"/>
<dbReference type="HAMAP" id="MF_01464_B">
    <property type="entry name" value="SecF_B"/>
    <property type="match status" value="1"/>
</dbReference>
<evidence type="ECO:0000313" key="12">
    <source>
        <dbReference type="Proteomes" id="UP000185934"/>
    </source>
</evidence>
<dbReference type="GO" id="GO:0006605">
    <property type="term" value="P:protein targeting"/>
    <property type="evidence" value="ECO:0007669"/>
    <property type="project" value="UniProtKB-UniRule"/>
</dbReference>
<organism evidence="11 12">
    <name type="scientific">Dehalogenimonas formicexedens</name>
    <dbReference type="NCBI Taxonomy" id="1839801"/>
    <lineage>
        <taxon>Bacteria</taxon>
        <taxon>Bacillati</taxon>
        <taxon>Chloroflexota</taxon>
        <taxon>Dehalococcoidia</taxon>
        <taxon>Dehalococcoidales</taxon>
        <taxon>Dehalococcoidaceae</taxon>
        <taxon>Dehalogenimonas</taxon>
    </lineage>
</organism>
<feature type="transmembrane region" description="Helical" evidence="9">
    <location>
        <begin position="184"/>
        <end position="205"/>
    </location>
</feature>
<accession>A0A1P8FAB2</accession>
<evidence type="ECO:0000256" key="7">
    <source>
        <dbReference type="ARBA" id="ARBA00023010"/>
    </source>
</evidence>
<evidence type="ECO:0000256" key="6">
    <source>
        <dbReference type="ARBA" id="ARBA00022989"/>
    </source>
</evidence>
<evidence type="ECO:0000313" key="11">
    <source>
        <dbReference type="EMBL" id="APV45397.1"/>
    </source>
</evidence>
<protein>
    <recommendedName>
        <fullName evidence="9">Protein-export membrane protein SecF</fullName>
    </recommendedName>
</protein>
<reference evidence="12" key="1">
    <citation type="submission" date="2016-11" db="EMBL/GenBank/DDBJ databases">
        <title>Dehalogenimonas formicexedens sp. nov., a chlorinated alkane respiring bacterium isolated from contaminated groundwater.</title>
        <authorList>
            <person name="Key T.A."/>
            <person name="Bowman K.S."/>
            <person name="Lee I."/>
            <person name="Chun J."/>
            <person name="Albuquerque L."/>
            <person name="da Costa M.S."/>
            <person name="Rainey F.A."/>
            <person name="Moe W.M."/>
        </authorList>
    </citation>
    <scope>NUCLEOTIDE SEQUENCE [LARGE SCALE GENOMIC DNA]</scope>
    <source>
        <strain evidence="12">NSZ-14</strain>
    </source>
</reference>
<sequence>MPNFIGKRNIFLIISGLLVIGSILSLTIFGLKSGIDFSAGSSLTVKFDIAPALADLNAKMRDLGHPEAVIQETGSGDFIIHLSVVTDAQKNSLETGLETSFGALTEEGFESIDPTIAGDTRKIAAGAIALAAVGILLYLTYAFRRMPKPLHYGTGAVIALIHDVIVVLGIFAILASVFHWEIDLVFVIGILAVLGYTVNNTVVIYDRIRENVLRGVAPTFEATVNRSVVETVVRSMNTSFTTIIAVLALMLFVGATVENLAIVMFIGILVGTYDSLFVAPAILVIWDNFDKRRLAPRVSRAGT</sequence>
<dbReference type="SUPFAM" id="SSF82866">
    <property type="entry name" value="Multidrug efflux transporter AcrB transmembrane domain"/>
    <property type="match status" value="1"/>
</dbReference>
<feature type="transmembrane region" description="Helical" evidence="9">
    <location>
        <begin position="123"/>
        <end position="143"/>
    </location>
</feature>
<keyword evidence="6 9" id="KW-1133">Transmembrane helix</keyword>
<comment type="subunit">
    <text evidence="9">Forms a complex with SecD. Part of the essential Sec protein translocation apparatus which comprises SecA, SecYEG and auxiliary proteins SecDF. Other proteins may also be involved.</text>
</comment>
<dbReference type="RefSeq" id="WP_076004896.1">
    <property type="nucleotide sequence ID" value="NZ_CP018258.1"/>
</dbReference>
<dbReference type="EMBL" id="CP018258">
    <property type="protein sequence ID" value="APV45397.1"/>
    <property type="molecule type" value="Genomic_DNA"/>
</dbReference>
<evidence type="ECO:0000256" key="4">
    <source>
        <dbReference type="ARBA" id="ARBA00022692"/>
    </source>
</evidence>
<dbReference type="InterPro" id="IPR022813">
    <property type="entry name" value="SecD/SecF_arch_bac"/>
</dbReference>
<name>A0A1P8FAB2_9CHLR</name>
<evidence type="ECO:0000256" key="3">
    <source>
        <dbReference type="ARBA" id="ARBA00022475"/>
    </source>
</evidence>
<feature type="transmembrane region" description="Helical" evidence="9">
    <location>
        <begin position="12"/>
        <end position="31"/>
    </location>
</feature>
<evidence type="ECO:0000256" key="8">
    <source>
        <dbReference type="ARBA" id="ARBA00023136"/>
    </source>
</evidence>
<dbReference type="STRING" id="1839801.Dform_02088"/>
<comment type="subcellular location">
    <subcellularLocation>
        <location evidence="1 9">Cell membrane</location>
        <topology evidence="1 9">Multi-pass membrane protein</topology>
    </subcellularLocation>
</comment>
<comment type="similarity">
    <text evidence="9">Belongs to the SecD/SecF family. SecF subfamily.</text>
</comment>
<feature type="transmembrane region" description="Helical" evidence="9">
    <location>
        <begin position="261"/>
        <end position="286"/>
    </location>
</feature>
<evidence type="ECO:0000256" key="9">
    <source>
        <dbReference type="HAMAP-Rule" id="MF_01464"/>
    </source>
</evidence>
<dbReference type="GO" id="GO:0065002">
    <property type="term" value="P:intracellular protein transmembrane transport"/>
    <property type="evidence" value="ECO:0007669"/>
    <property type="project" value="UniProtKB-UniRule"/>
</dbReference>
<dbReference type="InterPro" id="IPR005665">
    <property type="entry name" value="SecF_bac"/>
</dbReference>
<comment type="function">
    <text evidence="9">Part of the Sec protein translocase complex. Interacts with the SecYEG preprotein conducting channel. SecDF uses the proton motive force (PMF) to complete protein translocation after the ATP-dependent function of SecA.</text>
</comment>
<dbReference type="InterPro" id="IPR022645">
    <property type="entry name" value="SecD/SecF_bac"/>
</dbReference>
<dbReference type="InterPro" id="IPR048634">
    <property type="entry name" value="SecD_SecF_C"/>
</dbReference>
<dbReference type="KEGG" id="dfo:Dform_02088"/>
<dbReference type="PANTHER" id="PTHR30081">
    <property type="entry name" value="PROTEIN-EXPORT MEMBRANE PROTEIN SEC"/>
    <property type="match status" value="1"/>
</dbReference>
<dbReference type="Gene3D" id="1.20.1640.10">
    <property type="entry name" value="Multidrug efflux transporter AcrB transmembrane domain"/>
    <property type="match status" value="1"/>
</dbReference>
<dbReference type="Proteomes" id="UP000185934">
    <property type="component" value="Chromosome"/>
</dbReference>
<dbReference type="GO" id="GO:0043952">
    <property type="term" value="P:protein transport by the Sec complex"/>
    <property type="evidence" value="ECO:0007669"/>
    <property type="project" value="UniProtKB-UniRule"/>
</dbReference>
<keyword evidence="8 9" id="KW-0472">Membrane</keyword>
<evidence type="ECO:0000256" key="1">
    <source>
        <dbReference type="ARBA" id="ARBA00004651"/>
    </source>
</evidence>
<dbReference type="NCBIfam" id="TIGR00966">
    <property type="entry name" value="transloc_SecF"/>
    <property type="match status" value="1"/>
</dbReference>
<feature type="transmembrane region" description="Helical" evidence="9">
    <location>
        <begin position="236"/>
        <end position="255"/>
    </location>
</feature>
<proteinExistence type="inferred from homology"/>
<dbReference type="GO" id="GO:0015450">
    <property type="term" value="F:protein-transporting ATPase activity"/>
    <property type="evidence" value="ECO:0007669"/>
    <property type="project" value="InterPro"/>
</dbReference>
<keyword evidence="7 9" id="KW-0811">Translocation</keyword>
<feature type="transmembrane region" description="Helical" evidence="9">
    <location>
        <begin position="155"/>
        <end position="178"/>
    </location>
</feature>
<keyword evidence="4 9" id="KW-0812">Transmembrane</keyword>
<feature type="domain" description="Protein export membrane protein SecD/SecF C-terminal" evidence="10">
    <location>
        <begin position="103"/>
        <end position="287"/>
    </location>
</feature>
<dbReference type="Pfam" id="PF02355">
    <property type="entry name" value="SecD_SecF_C"/>
    <property type="match status" value="1"/>
</dbReference>
<dbReference type="GO" id="GO:0005886">
    <property type="term" value="C:plasma membrane"/>
    <property type="evidence" value="ECO:0007669"/>
    <property type="project" value="UniProtKB-SubCell"/>
</dbReference>
<keyword evidence="2 9" id="KW-0813">Transport</keyword>
<dbReference type="PANTHER" id="PTHR30081:SF8">
    <property type="entry name" value="PROTEIN TRANSLOCASE SUBUNIT SECF"/>
    <property type="match status" value="1"/>
</dbReference>
<gene>
    <name evidence="9" type="primary">secF</name>
    <name evidence="11" type="ORF">Dform_02088</name>
</gene>
<keyword evidence="3 9" id="KW-1003">Cell membrane</keyword>
<evidence type="ECO:0000256" key="5">
    <source>
        <dbReference type="ARBA" id="ARBA00022927"/>
    </source>
</evidence>
<keyword evidence="12" id="KW-1185">Reference proteome</keyword>
<keyword evidence="5 9" id="KW-0653">Protein transport</keyword>